<reference evidence="9 10" key="1">
    <citation type="submission" date="2018-06" db="EMBL/GenBank/DDBJ databases">
        <authorList>
            <consortium name="Pathogen Informatics"/>
            <person name="Doyle S."/>
        </authorList>
    </citation>
    <scope>NUCLEOTIDE SEQUENCE [LARGE SCALE GENOMIC DNA]</scope>
    <source>
        <strain evidence="9 10">NCTC10638</strain>
    </source>
</reference>
<dbReference type="InterPro" id="IPR029345">
    <property type="entry name" value="MalF_P2"/>
</dbReference>
<proteinExistence type="inferred from homology"/>
<sequence length="172" mass="19389">MLTQTQSKSTHWLKYLLAGLVLLLDFYLVVLMYSQGEYLFAILTLIILTSVSIFFTNKNTYAWRYVYPGITGMAIFILFPLVATIAIAFTNYSGSNQLSFERAVSVLTEQRYFAGDKYQFTLYPQADNKYQIALTNPTTEQTFVSEPISLATGTNVVVTSKTDQLAKSLPLK</sequence>
<keyword evidence="6" id="KW-1133">Transmembrane helix</keyword>
<evidence type="ECO:0000256" key="1">
    <source>
        <dbReference type="ARBA" id="ARBA00004429"/>
    </source>
</evidence>
<evidence type="ECO:0000256" key="5">
    <source>
        <dbReference type="ARBA" id="ARBA00022519"/>
    </source>
</evidence>
<organism evidence="9 10">
    <name type="scientific">Mannheimia haemolytica</name>
    <name type="common">Pasteurella haemolytica</name>
    <dbReference type="NCBI Taxonomy" id="75985"/>
    <lineage>
        <taxon>Bacteria</taxon>
        <taxon>Pseudomonadati</taxon>
        <taxon>Pseudomonadota</taxon>
        <taxon>Gammaproteobacteria</taxon>
        <taxon>Pasteurellales</taxon>
        <taxon>Pasteurellaceae</taxon>
        <taxon>Mannheimia</taxon>
    </lineage>
</organism>
<keyword evidence="5 6" id="KW-0997">Cell inner membrane</keyword>
<dbReference type="Proteomes" id="UP000254802">
    <property type="component" value="Unassembled WGS sequence"/>
</dbReference>
<feature type="transmembrane region" description="Helical" evidence="6">
    <location>
        <begin position="38"/>
        <end position="56"/>
    </location>
</feature>
<dbReference type="Pfam" id="PF20872">
    <property type="entry name" value="MalF_N_TM"/>
    <property type="match status" value="1"/>
</dbReference>
<keyword evidence="3" id="KW-0813">Transport</keyword>
<dbReference type="Gene3D" id="2.40.430.10">
    <property type="entry name" value="D-maltodextrin-binding protein, MBP"/>
    <property type="match status" value="1"/>
</dbReference>
<evidence type="ECO:0000259" key="8">
    <source>
        <dbReference type="Pfam" id="PF20872"/>
    </source>
</evidence>
<dbReference type="EMBL" id="UGPN01000002">
    <property type="protein sequence ID" value="STY64753.1"/>
    <property type="molecule type" value="Genomic_DNA"/>
</dbReference>
<feature type="domain" description="MalF N-terminal region transmembrane helices" evidence="8">
    <location>
        <begin position="12"/>
        <end position="58"/>
    </location>
</feature>
<dbReference type="PANTHER" id="PTHR47314">
    <property type="entry name" value="MALTOSE/MALTODEXTRIN TRANSPORT SYSTEM PERMEASE PROTEIN MALF"/>
    <property type="match status" value="1"/>
</dbReference>
<name>A0A378N8H3_MANHA</name>
<comment type="subunit">
    <text evidence="6">The complex is composed of two ATP-binding proteins (MalK), two transmembrane proteins (MalG and MalF) and a solute-binding protein (MalE).</text>
</comment>
<comment type="caution">
    <text evidence="6">Lacks conserved residue(s) required for the propagation of feature annotation.</text>
</comment>
<comment type="subcellular location">
    <subcellularLocation>
        <location evidence="1 6">Cell inner membrane</location>
        <topology evidence="1 6">Multi-pass membrane protein</topology>
    </subcellularLocation>
</comment>
<evidence type="ECO:0000256" key="4">
    <source>
        <dbReference type="ARBA" id="ARBA00022475"/>
    </source>
</evidence>
<dbReference type="InterPro" id="IPR035277">
    <property type="entry name" value="MalF_N"/>
</dbReference>
<keyword evidence="6" id="KW-0762">Sugar transport</keyword>
<dbReference type="Pfam" id="PF14785">
    <property type="entry name" value="MalF_P2"/>
    <property type="match status" value="1"/>
</dbReference>
<dbReference type="InterPro" id="IPR048464">
    <property type="entry name" value="MalF_N_TM"/>
</dbReference>
<evidence type="ECO:0000256" key="3">
    <source>
        <dbReference type="ARBA" id="ARBA00022448"/>
    </source>
</evidence>
<protein>
    <recommendedName>
        <fullName evidence="6">Maltose/maltodextrin transport system permease protein</fullName>
    </recommendedName>
</protein>
<keyword evidence="6" id="KW-0472">Membrane</keyword>
<evidence type="ECO:0000313" key="10">
    <source>
        <dbReference type="Proteomes" id="UP000254802"/>
    </source>
</evidence>
<evidence type="ECO:0000313" key="9">
    <source>
        <dbReference type="EMBL" id="STY64753.1"/>
    </source>
</evidence>
<dbReference type="GO" id="GO:1990060">
    <property type="term" value="C:maltose transport complex"/>
    <property type="evidence" value="ECO:0007669"/>
    <property type="project" value="TreeGrafter"/>
</dbReference>
<feature type="transmembrane region" description="Helical" evidence="6">
    <location>
        <begin position="12"/>
        <end position="32"/>
    </location>
</feature>
<feature type="transmembrane region" description="Helical" evidence="6">
    <location>
        <begin position="65"/>
        <end position="89"/>
    </location>
</feature>
<dbReference type="InterPro" id="IPR047103">
    <property type="entry name" value="MalF_P2_sf"/>
</dbReference>
<keyword evidence="4" id="KW-1003">Cell membrane</keyword>
<dbReference type="GO" id="GO:0015423">
    <property type="term" value="F:ABC-type maltose transporter activity"/>
    <property type="evidence" value="ECO:0007669"/>
    <property type="project" value="TreeGrafter"/>
</dbReference>
<dbReference type="AlphaFoldDB" id="A0A378N8H3"/>
<feature type="domain" description="Maltose transport system permease protein MalF P2" evidence="7">
    <location>
        <begin position="98"/>
        <end position="163"/>
    </location>
</feature>
<dbReference type="GO" id="GO:0042956">
    <property type="term" value="P:maltodextrin transmembrane transport"/>
    <property type="evidence" value="ECO:0007669"/>
    <property type="project" value="TreeGrafter"/>
</dbReference>
<dbReference type="PANTHER" id="PTHR47314:SF1">
    <property type="entry name" value="MALTOSE_MALTODEXTRIN TRANSPORT SYSTEM PERMEASE PROTEIN MALF"/>
    <property type="match status" value="1"/>
</dbReference>
<keyword evidence="6" id="KW-0812">Transmembrane</keyword>
<gene>
    <name evidence="9" type="primary">malF_1</name>
    <name evidence="9" type="ORF">NCTC10638_03943</name>
</gene>
<dbReference type="SUPFAM" id="SSF160964">
    <property type="entry name" value="MalF N-terminal region-like"/>
    <property type="match status" value="1"/>
</dbReference>
<accession>A0A378N8H3</accession>
<evidence type="ECO:0000256" key="2">
    <source>
        <dbReference type="ARBA" id="ARBA00009047"/>
    </source>
</evidence>
<comment type="function">
    <text evidence="6">Part of the ABC transporter complex MalEFGK involved in maltose/maltodextrin import. Probably responsible for the translocation of the substrate across the membrane.</text>
</comment>
<evidence type="ECO:0000256" key="6">
    <source>
        <dbReference type="RuleBase" id="RU367050"/>
    </source>
</evidence>
<dbReference type="Gene3D" id="1.20.58.370">
    <property type="entry name" value="MalF N-terminal region-like"/>
    <property type="match status" value="1"/>
</dbReference>
<evidence type="ECO:0000259" key="7">
    <source>
        <dbReference type="Pfam" id="PF14785"/>
    </source>
</evidence>
<comment type="similarity">
    <text evidence="2 6">Belongs to the binding-protein-dependent transport system permease family. MalFG subfamily.</text>
</comment>